<proteinExistence type="predicted"/>
<dbReference type="PANTHER" id="PTHR36191:SF4">
    <property type="entry name" value="VWFD DOMAIN-CONTAINING PROTEIN"/>
    <property type="match status" value="1"/>
</dbReference>
<dbReference type="EMBL" id="LSMT01000094">
    <property type="protein sequence ID" value="PFX27878.1"/>
    <property type="molecule type" value="Genomic_DNA"/>
</dbReference>
<name>A0A2B4SGZ8_STYPI</name>
<feature type="domain" description="WSC" evidence="4">
    <location>
        <begin position="27"/>
        <end position="103"/>
    </location>
</feature>
<keyword evidence="1 3" id="KW-0732">Signal</keyword>
<accession>A0A2B4SGZ8</accession>
<comment type="caution">
    <text evidence="6">The sequence shown here is derived from an EMBL/GenBank/DDBJ whole genome shotgun (WGS) entry which is preliminary data.</text>
</comment>
<dbReference type="Pfam" id="PF23283">
    <property type="entry name" value="D8C_UMOD"/>
    <property type="match status" value="1"/>
</dbReference>
<keyword evidence="7" id="KW-1185">Reference proteome</keyword>
<sequence length="239" mass="27186">MIHILAFLLFIALTFQSAVAIIYAPIGCYKDPLEEPRPLPELIENFRDGRVNWTNLNHTIAACAEAAREKGYLYFGLQFYGECWSGPQDKLNYARNGSSKNCDKGVGKDRANFVYKLPEECVNYHVLDSADRSMTNENKQGLKCDHWNFGFVRDVWYRLTGAAGQTMPDKCVSAGKCQTIMSGWMDGKHPQVDDGIQKRKACFSAENNCCKRKTDIHVRNCGEFYVYKLPSTPGCYLRY</sequence>
<feature type="chain" id="PRO_5012066724" evidence="3">
    <location>
        <begin position="21"/>
        <end position="239"/>
    </location>
</feature>
<dbReference type="InterPro" id="IPR002889">
    <property type="entry name" value="WSC_carb-bd"/>
</dbReference>
<dbReference type="PANTHER" id="PTHR36191">
    <property type="entry name" value="ENDO/EXONUCLEASE/PHOSPHATASE DOMAIN-CONTAINING PROTEIN-RELATED"/>
    <property type="match status" value="1"/>
</dbReference>
<evidence type="ECO:0000259" key="5">
    <source>
        <dbReference type="Pfam" id="PF23283"/>
    </source>
</evidence>
<reference evidence="7" key="1">
    <citation type="journal article" date="2017" name="bioRxiv">
        <title>Comparative analysis of the genomes of Stylophora pistillata and Acropora digitifera provides evidence for extensive differences between species of corals.</title>
        <authorList>
            <person name="Voolstra C.R."/>
            <person name="Li Y."/>
            <person name="Liew Y.J."/>
            <person name="Baumgarten S."/>
            <person name="Zoccola D."/>
            <person name="Flot J.-F."/>
            <person name="Tambutte S."/>
            <person name="Allemand D."/>
            <person name="Aranda M."/>
        </authorList>
    </citation>
    <scope>NUCLEOTIDE SEQUENCE [LARGE SCALE GENOMIC DNA]</scope>
</reference>
<keyword evidence="2" id="KW-1015">Disulfide bond</keyword>
<dbReference type="OrthoDB" id="5979752at2759"/>
<dbReference type="AlphaFoldDB" id="A0A2B4SGZ8"/>
<evidence type="ECO:0000256" key="1">
    <source>
        <dbReference type="ARBA" id="ARBA00022729"/>
    </source>
</evidence>
<organism evidence="6 7">
    <name type="scientific">Stylophora pistillata</name>
    <name type="common">Smooth cauliflower coral</name>
    <dbReference type="NCBI Taxonomy" id="50429"/>
    <lineage>
        <taxon>Eukaryota</taxon>
        <taxon>Metazoa</taxon>
        <taxon>Cnidaria</taxon>
        <taxon>Anthozoa</taxon>
        <taxon>Hexacorallia</taxon>
        <taxon>Scleractinia</taxon>
        <taxon>Astrocoeniina</taxon>
        <taxon>Pocilloporidae</taxon>
        <taxon>Stylophora</taxon>
    </lineage>
</organism>
<evidence type="ECO:0000256" key="3">
    <source>
        <dbReference type="SAM" id="SignalP"/>
    </source>
</evidence>
<evidence type="ECO:0000313" key="6">
    <source>
        <dbReference type="EMBL" id="PFX27878.1"/>
    </source>
</evidence>
<dbReference type="Pfam" id="PF01822">
    <property type="entry name" value="WSC"/>
    <property type="match status" value="1"/>
</dbReference>
<evidence type="ECO:0000313" key="7">
    <source>
        <dbReference type="Proteomes" id="UP000225706"/>
    </source>
</evidence>
<dbReference type="Proteomes" id="UP000225706">
    <property type="component" value="Unassembled WGS sequence"/>
</dbReference>
<protein>
    <submittedName>
        <fullName evidence="6">Pancreatic secretory granule membrane major glycoprotein GP2</fullName>
    </submittedName>
</protein>
<feature type="domain" description="UMOD/GP2/OIT3-like D8C" evidence="5">
    <location>
        <begin position="165"/>
        <end position="239"/>
    </location>
</feature>
<feature type="signal peptide" evidence="3">
    <location>
        <begin position="1"/>
        <end position="20"/>
    </location>
</feature>
<evidence type="ECO:0000259" key="4">
    <source>
        <dbReference type="Pfam" id="PF01822"/>
    </source>
</evidence>
<gene>
    <name evidence="6" type="primary">GP2</name>
    <name evidence="6" type="ORF">AWC38_SpisGene7432</name>
</gene>
<dbReference type="InterPro" id="IPR057774">
    <property type="entry name" value="D8C_UMOD/GP2/OIT3-like"/>
</dbReference>
<evidence type="ECO:0000256" key="2">
    <source>
        <dbReference type="ARBA" id="ARBA00023157"/>
    </source>
</evidence>